<dbReference type="SUPFAM" id="SSF64288">
    <property type="entry name" value="Chorismate lyase-like"/>
    <property type="match status" value="1"/>
</dbReference>
<dbReference type="Pfam" id="PF00392">
    <property type="entry name" value="GntR"/>
    <property type="match status" value="1"/>
</dbReference>
<dbReference type="Gene3D" id="1.10.10.10">
    <property type="entry name" value="Winged helix-like DNA-binding domain superfamily/Winged helix DNA-binding domain"/>
    <property type="match status" value="1"/>
</dbReference>
<dbReference type="GO" id="GO:0003677">
    <property type="term" value="F:DNA binding"/>
    <property type="evidence" value="ECO:0007669"/>
    <property type="project" value="UniProtKB-KW"/>
</dbReference>
<dbReference type="AlphaFoldDB" id="A0A1Y0IFX7"/>
<name>A0A1Y0IFX7_9GAMM</name>
<dbReference type="InterPro" id="IPR011663">
    <property type="entry name" value="UTRA"/>
</dbReference>
<dbReference type="PROSITE" id="PS50949">
    <property type="entry name" value="HTH_GNTR"/>
    <property type="match status" value="1"/>
</dbReference>
<accession>A0A1Y0IFX7</accession>
<dbReference type="OrthoDB" id="6626198at2"/>
<dbReference type="PRINTS" id="PR00035">
    <property type="entry name" value="HTHGNTR"/>
</dbReference>
<dbReference type="SMART" id="SM00345">
    <property type="entry name" value="HTH_GNTR"/>
    <property type="match status" value="1"/>
</dbReference>
<keyword evidence="6" id="KW-1185">Reference proteome</keyword>
<evidence type="ECO:0000256" key="1">
    <source>
        <dbReference type="ARBA" id="ARBA00023015"/>
    </source>
</evidence>
<dbReference type="KEGG" id="ome:OLMES_5442"/>
<dbReference type="GO" id="GO:0003700">
    <property type="term" value="F:DNA-binding transcription factor activity"/>
    <property type="evidence" value="ECO:0007669"/>
    <property type="project" value="InterPro"/>
</dbReference>
<reference evidence="5 6" key="1">
    <citation type="submission" date="2017-05" db="EMBL/GenBank/DDBJ databases">
        <title>Genomic insights into alkan degradation activity of Oleiphilus messinensis.</title>
        <authorList>
            <person name="Kozyavkin S.A."/>
            <person name="Slesarev A.I."/>
            <person name="Golyshin P.N."/>
            <person name="Korzhenkov A."/>
            <person name="Golyshina O.N."/>
            <person name="Toshchakov S.V."/>
        </authorList>
    </citation>
    <scope>NUCLEOTIDE SEQUENCE [LARGE SCALE GENOMIC DNA]</scope>
    <source>
        <strain evidence="5 6">ME102</strain>
    </source>
</reference>
<protein>
    <submittedName>
        <fullName evidence="5">DNA-binding transcriptional regulator of phosphonate uptake and biodegradation</fullName>
    </submittedName>
</protein>
<dbReference type="RefSeq" id="WP_087464098.1">
    <property type="nucleotide sequence ID" value="NZ_CP021425.1"/>
</dbReference>
<dbReference type="Pfam" id="PF07702">
    <property type="entry name" value="UTRA"/>
    <property type="match status" value="1"/>
</dbReference>
<evidence type="ECO:0000256" key="3">
    <source>
        <dbReference type="ARBA" id="ARBA00023163"/>
    </source>
</evidence>
<dbReference type="CDD" id="cd07377">
    <property type="entry name" value="WHTH_GntR"/>
    <property type="match status" value="1"/>
</dbReference>
<organism evidence="5 6">
    <name type="scientific">Oleiphilus messinensis</name>
    <dbReference type="NCBI Taxonomy" id="141451"/>
    <lineage>
        <taxon>Bacteria</taxon>
        <taxon>Pseudomonadati</taxon>
        <taxon>Pseudomonadota</taxon>
        <taxon>Gammaproteobacteria</taxon>
        <taxon>Oceanospirillales</taxon>
        <taxon>Oleiphilaceae</taxon>
        <taxon>Oleiphilus</taxon>
    </lineage>
</organism>
<evidence type="ECO:0000313" key="6">
    <source>
        <dbReference type="Proteomes" id="UP000196027"/>
    </source>
</evidence>
<dbReference type="SMART" id="SM00866">
    <property type="entry name" value="UTRA"/>
    <property type="match status" value="1"/>
</dbReference>
<sequence length="231" mass="26332">MAIYQQVAKILEGEIRTNFKVGDFLPSEWALAKRFSVNRHTLRRAVDELVHSGMVLRQHGRGTIVVDNRIEYSIRKRARFTESLKEMGLKPEARVVRQSLTQVDEAFSRDSGFLPGTNLLELCTLRTVDGEPICIISHFLDIELVPGLADQYREGSLHAYLESTYGYQVQRRAGYVSARLPDSEDATWLNCSQMLPVLVVRSHNITQTGKPIEYSVSRSRSDRFEMKVAML</sequence>
<gene>
    <name evidence="5" type="primary">phnF</name>
    <name evidence="5" type="ORF">OLMES_5442</name>
</gene>
<dbReference type="Proteomes" id="UP000196027">
    <property type="component" value="Chromosome"/>
</dbReference>
<dbReference type="InterPro" id="IPR036388">
    <property type="entry name" value="WH-like_DNA-bd_sf"/>
</dbReference>
<evidence type="ECO:0000256" key="2">
    <source>
        <dbReference type="ARBA" id="ARBA00023125"/>
    </source>
</evidence>
<dbReference type="InterPro" id="IPR036390">
    <property type="entry name" value="WH_DNA-bd_sf"/>
</dbReference>
<dbReference type="PANTHER" id="PTHR44846:SF16">
    <property type="entry name" value="TRANSCRIPTIONAL REGULATOR PHNF-RELATED"/>
    <property type="match status" value="1"/>
</dbReference>
<dbReference type="InterPro" id="IPR028978">
    <property type="entry name" value="Chorismate_lyase_/UTRA_dom_sf"/>
</dbReference>
<dbReference type="Gene3D" id="3.40.1410.10">
    <property type="entry name" value="Chorismate lyase-like"/>
    <property type="match status" value="1"/>
</dbReference>
<keyword evidence="3" id="KW-0804">Transcription</keyword>
<dbReference type="InterPro" id="IPR050679">
    <property type="entry name" value="Bact_HTH_transcr_reg"/>
</dbReference>
<proteinExistence type="predicted"/>
<evidence type="ECO:0000313" key="5">
    <source>
        <dbReference type="EMBL" id="ARU59422.1"/>
    </source>
</evidence>
<evidence type="ECO:0000259" key="4">
    <source>
        <dbReference type="PROSITE" id="PS50949"/>
    </source>
</evidence>
<dbReference type="InterPro" id="IPR012702">
    <property type="entry name" value="CP_lyase_PhnF"/>
</dbReference>
<dbReference type="SUPFAM" id="SSF46785">
    <property type="entry name" value="Winged helix' DNA-binding domain"/>
    <property type="match status" value="1"/>
</dbReference>
<keyword evidence="2 5" id="KW-0238">DNA-binding</keyword>
<keyword evidence="1" id="KW-0805">Transcription regulation</keyword>
<feature type="domain" description="HTH gntR-type" evidence="4">
    <location>
        <begin position="1"/>
        <end position="68"/>
    </location>
</feature>
<dbReference type="NCBIfam" id="TIGR02325">
    <property type="entry name" value="C_P_lyase_phnF"/>
    <property type="match status" value="1"/>
</dbReference>
<dbReference type="EMBL" id="CP021425">
    <property type="protein sequence ID" value="ARU59422.1"/>
    <property type="molecule type" value="Genomic_DNA"/>
</dbReference>
<dbReference type="PANTHER" id="PTHR44846">
    <property type="entry name" value="MANNOSYL-D-GLYCERATE TRANSPORT/METABOLISM SYSTEM REPRESSOR MNGR-RELATED"/>
    <property type="match status" value="1"/>
</dbReference>
<dbReference type="InterPro" id="IPR000524">
    <property type="entry name" value="Tscrpt_reg_HTH_GntR"/>
</dbReference>